<accession>E4YYY8</accession>
<evidence type="ECO:0000313" key="2">
    <source>
        <dbReference type="EMBL" id="CBY40666.1"/>
    </source>
</evidence>
<reference evidence="2" key="1">
    <citation type="journal article" date="2010" name="Science">
        <title>Plasticity of animal genome architecture unmasked by rapid evolution of a pelagic tunicate.</title>
        <authorList>
            <person name="Denoeud F."/>
            <person name="Henriet S."/>
            <person name="Mungpakdee S."/>
            <person name="Aury J.M."/>
            <person name="Da Silva C."/>
            <person name="Brinkmann H."/>
            <person name="Mikhaleva J."/>
            <person name="Olsen L.C."/>
            <person name="Jubin C."/>
            <person name="Canestro C."/>
            <person name="Bouquet J.M."/>
            <person name="Danks G."/>
            <person name="Poulain J."/>
            <person name="Campsteijn C."/>
            <person name="Adamski M."/>
            <person name="Cross I."/>
            <person name="Yadetie F."/>
            <person name="Muffato M."/>
            <person name="Louis A."/>
            <person name="Butcher S."/>
            <person name="Tsagkogeorga G."/>
            <person name="Konrad A."/>
            <person name="Singh S."/>
            <person name="Jensen M.F."/>
            <person name="Cong E.H."/>
            <person name="Eikeseth-Otteraa H."/>
            <person name="Noel B."/>
            <person name="Anthouard V."/>
            <person name="Porcel B.M."/>
            <person name="Kachouri-Lafond R."/>
            <person name="Nishino A."/>
            <person name="Ugolini M."/>
            <person name="Chourrout P."/>
            <person name="Nishida H."/>
            <person name="Aasland R."/>
            <person name="Huzurbazar S."/>
            <person name="Westhof E."/>
            <person name="Delsuc F."/>
            <person name="Lehrach H."/>
            <person name="Reinhardt R."/>
            <person name="Weissenbach J."/>
            <person name="Roy S.W."/>
            <person name="Artiguenave F."/>
            <person name="Postlethwait J.H."/>
            <person name="Manak J.R."/>
            <person name="Thompson E.M."/>
            <person name="Jaillon O."/>
            <person name="Du Pasquier L."/>
            <person name="Boudinot P."/>
            <person name="Liberles D.A."/>
            <person name="Volff J.N."/>
            <person name="Philippe H."/>
            <person name="Lenhard B."/>
            <person name="Roest Crollius H."/>
            <person name="Wincker P."/>
            <person name="Chourrout D."/>
        </authorList>
    </citation>
    <scope>NUCLEOTIDE SEQUENCE [LARGE SCALE GENOMIC DNA]</scope>
</reference>
<organism evidence="2">
    <name type="scientific">Oikopleura dioica</name>
    <name type="common">Tunicate</name>
    <dbReference type="NCBI Taxonomy" id="34765"/>
    <lineage>
        <taxon>Eukaryota</taxon>
        <taxon>Metazoa</taxon>
        <taxon>Chordata</taxon>
        <taxon>Tunicata</taxon>
        <taxon>Appendicularia</taxon>
        <taxon>Copelata</taxon>
        <taxon>Oikopleuridae</taxon>
        <taxon>Oikopleura</taxon>
    </lineage>
</organism>
<feature type="compositionally biased region" description="Basic and acidic residues" evidence="1">
    <location>
        <begin position="36"/>
        <end position="54"/>
    </location>
</feature>
<gene>
    <name evidence="2" type="ORF">GSOID_T00022688001</name>
</gene>
<name>E4YYY8_OIKDI</name>
<sequence>MDTDELNKLLDEFEDVFAQAGEEVNPLNMDKMSNGSRDKESGEEMDDMPHKKLDNGPPRQFSAEELAPQIMIRKAKKNNAAARRSREGSGLKNVQMLVNEAIESLLSLVSASQEGEPDSRARSLAREGKSSSPSRNA</sequence>
<dbReference type="EMBL" id="FN656037">
    <property type="protein sequence ID" value="CBY40666.1"/>
    <property type="molecule type" value="Genomic_DNA"/>
</dbReference>
<protein>
    <submittedName>
        <fullName evidence="2">Uncharacterized protein</fullName>
    </submittedName>
</protein>
<feature type="region of interest" description="Disordered" evidence="1">
    <location>
        <begin position="112"/>
        <end position="137"/>
    </location>
</feature>
<feature type="compositionally biased region" description="Basic and acidic residues" evidence="1">
    <location>
        <begin position="117"/>
        <end position="129"/>
    </location>
</feature>
<feature type="region of interest" description="Disordered" evidence="1">
    <location>
        <begin position="20"/>
        <end position="65"/>
    </location>
</feature>
<proteinExistence type="predicted"/>
<evidence type="ECO:0000256" key="1">
    <source>
        <dbReference type="SAM" id="MobiDB-lite"/>
    </source>
</evidence>
<dbReference type="AlphaFoldDB" id="E4YYY8"/>
<dbReference type="Proteomes" id="UP000011014">
    <property type="component" value="Unassembled WGS sequence"/>
</dbReference>